<dbReference type="Pfam" id="PF13302">
    <property type="entry name" value="Acetyltransf_3"/>
    <property type="match status" value="1"/>
</dbReference>
<dbReference type="RefSeq" id="WP_113053605.1">
    <property type="nucleotide sequence ID" value="NZ_QEVW01000008.1"/>
</dbReference>
<dbReference type="EMBL" id="QEVW01000008">
    <property type="protein sequence ID" value="RAW15135.1"/>
    <property type="molecule type" value="Genomic_DNA"/>
</dbReference>
<evidence type="ECO:0000313" key="2">
    <source>
        <dbReference type="EMBL" id="RAW15135.1"/>
    </source>
</evidence>
<reference evidence="2 3" key="1">
    <citation type="submission" date="2018-04" db="EMBL/GenBank/DDBJ databases">
        <title>Paenibacillus taichungensis Genome sequencing and assembly.</title>
        <authorList>
            <person name="Xu J."/>
            <person name="Rensing C."/>
            <person name="Mazhar H.S."/>
        </authorList>
    </citation>
    <scope>NUCLEOTIDE SEQUENCE [LARGE SCALE GENOMIC DNA]</scope>
    <source>
        <strain evidence="2 3">NC1</strain>
    </source>
</reference>
<organism evidence="2 3">
    <name type="scientific">Paenibacillus taichungensis</name>
    <dbReference type="NCBI Taxonomy" id="484184"/>
    <lineage>
        <taxon>Bacteria</taxon>
        <taxon>Bacillati</taxon>
        <taxon>Bacillota</taxon>
        <taxon>Bacilli</taxon>
        <taxon>Bacillales</taxon>
        <taxon>Paenibacillaceae</taxon>
        <taxon>Paenibacillus</taxon>
    </lineage>
</organism>
<dbReference type="PROSITE" id="PS51186">
    <property type="entry name" value="GNAT"/>
    <property type="match status" value="1"/>
</dbReference>
<gene>
    <name evidence="2" type="ORF">DC345_13940</name>
</gene>
<feature type="domain" description="N-acetyltransferase" evidence="1">
    <location>
        <begin position="11"/>
        <end position="176"/>
    </location>
</feature>
<dbReference type="GO" id="GO:0016747">
    <property type="term" value="F:acyltransferase activity, transferring groups other than amino-acyl groups"/>
    <property type="evidence" value="ECO:0007669"/>
    <property type="project" value="InterPro"/>
</dbReference>
<dbReference type="Proteomes" id="UP000250642">
    <property type="component" value="Unassembled WGS sequence"/>
</dbReference>
<dbReference type="InterPro" id="IPR016181">
    <property type="entry name" value="Acyl_CoA_acyltransferase"/>
</dbReference>
<dbReference type="AlphaFoldDB" id="A0A329QS27"/>
<comment type="caution">
    <text evidence="2">The sequence shown here is derived from an EMBL/GenBank/DDBJ whole genome shotgun (WGS) entry which is preliminary data.</text>
</comment>
<name>A0A329QS27_9BACL</name>
<dbReference type="SUPFAM" id="SSF55729">
    <property type="entry name" value="Acyl-CoA N-acyltransferases (Nat)"/>
    <property type="match status" value="1"/>
</dbReference>
<evidence type="ECO:0000259" key="1">
    <source>
        <dbReference type="PROSITE" id="PS51186"/>
    </source>
</evidence>
<dbReference type="InterPro" id="IPR000182">
    <property type="entry name" value="GNAT_dom"/>
</dbReference>
<sequence>MKNNIWTGHKVRLRAILPTDWDKFHNNDSDSDCARLCDVINFPRSEEGTKAWAEHRASRGPDGDKIMLAVETFDGVLVGSISSNNCDTRNGTFTYGVAIFREFWRNGYASEAIKILLRYYFEELRYQKVTAHVYAFNEGSLELHERLGFVQEGKLRDMVFTNGQHYDEYLYGLTKSEYSKMKI</sequence>
<proteinExistence type="predicted"/>
<accession>A0A329QS27</accession>
<dbReference type="Gene3D" id="3.40.630.30">
    <property type="match status" value="1"/>
</dbReference>
<evidence type="ECO:0000313" key="3">
    <source>
        <dbReference type="Proteomes" id="UP000250642"/>
    </source>
</evidence>
<protein>
    <submittedName>
        <fullName evidence="2">N-acetyltransferase</fullName>
    </submittedName>
</protein>
<keyword evidence="2" id="KW-0808">Transferase</keyword>
<dbReference type="PANTHER" id="PTHR43415">
    <property type="entry name" value="SPERMIDINE N(1)-ACETYLTRANSFERASE"/>
    <property type="match status" value="1"/>
</dbReference>
<dbReference type="PANTHER" id="PTHR43415:SF5">
    <property type="entry name" value="ACETYLTRANSFERASE"/>
    <property type="match status" value="1"/>
</dbReference>